<dbReference type="AlphaFoldDB" id="A0A379EBH4"/>
<gene>
    <name evidence="1" type="ORF">NCTC13100_01988</name>
</gene>
<protein>
    <submittedName>
        <fullName evidence="1">Uncharacterized protein</fullName>
    </submittedName>
</protein>
<proteinExistence type="predicted"/>
<sequence length="35" mass="4305">MALYVTIVHPQELHLENNAAKLDYHFDYKEVFLRW</sequence>
<dbReference type="EMBL" id="UGTI01000004">
    <property type="protein sequence ID" value="SUB93754.1"/>
    <property type="molecule type" value="Genomic_DNA"/>
</dbReference>
<evidence type="ECO:0000313" key="2">
    <source>
        <dbReference type="Proteomes" id="UP000254263"/>
    </source>
</evidence>
<evidence type="ECO:0000313" key="1">
    <source>
        <dbReference type="EMBL" id="SUB93754.1"/>
    </source>
</evidence>
<dbReference type="Proteomes" id="UP000254263">
    <property type="component" value="Unassembled WGS sequence"/>
</dbReference>
<organism evidence="1 2">
    <name type="scientific">Porphyromonas macacae</name>
    <dbReference type="NCBI Taxonomy" id="28115"/>
    <lineage>
        <taxon>Bacteria</taxon>
        <taxon>Pseudomonadati</taxon>
        <taxon>Bacteroidota</taxon>
        <taxon>Bacteroidia</taxon>
        <taxon>Bacteroidales</taxon>
        <taxon>Porphyromonadaceae</taxon>
        <taxon>Porphyromonas</taxon>
    </lineage>
</organism>
<reference evidence="1 2" key="1">
    <citation type="submission" date="2018-06" db="EMBL/GenBank/DDBJ databases">
        <authorList>
            <consortium name="Pathogen Informatics"/>
            <person name="Doyle S."/>
        </authorList>
    </citation>
    <scope>NUCLEOTIDE SEQUENCE [LARGE SCALE GENOMIC DNA]</scope>
    <source>
        <strain evidence="1 2">NCTC13100</strain>
    </source>
</reference>
<accession>A0A379EBH4</accession>
<name>A0A379EBH4_9PORP</name>